<dbReference type="Proteomes" id="UP000004633">
    <property type="component" value="Unassembled WGS sequence"/>
</dbReference>
<dbReference type="STRING" id="749551.HMPREF9555_01253"/>
<dbReference type="AlphaFoldDB" id="E7N2N2"/>
<sequence length="54" mass="5887">MMPFKYGAGGRYHSREAITRKGGAAYLPPVHMQCENAAVQPKERSDTGLCGVTF</sequence>
<name>E7N2N2_9FIRM</name>
<accession>E7N2N2</accession>
<keyword evidence="2" id="KW-1185">Reference proteome</keyword>
<dbReference type="HOGENOM" id="CLU_3047897_0_0_9"/>
<dbReference type="EMBL" id="AECV01000023">
    <property type="protein sequence ID" value="EFW29443.1"/>
    <property type="molecule type" value="Genomic_DNA"/>
</dbReference>
<evidence type="ECO:0000313" key="2">
    <source>
        <dbReference type="Proteomes" id="UP000004633"/>
    </source>
</evidence>
<proteinExistence type="predicted"/>
<gene>
    <name evidence="1" type="ORF">HMPREF9555_01253</name>
</gene>
<evidence type="ECO:0000313" key="1">
    <source>
        <dbReference type="EMBL" id="EFW29443.1"/>
    </source>
</evidence>
<comment type="caution">
    <text evidence="1">The sequence shown here is derived from an EMBL/GenBank/DDBJ whole genome shotgun (WGS) entry which is preliminary data.</text>
</comment>
<organism evidence="1 2">
    <name type="scientific">Selenomonas artemidis F0399</name>
    <dbReference type="NCBI Taxonomy" id="749551"/>
    <lineage>
        <taxon>Bacteria</taxon>
        <taxon>Bacillati</taxon>
        <taxon>Bacillota</taxon>
        <taxon>Negativicutes</taxon>
        <taxon>Selenomonadales</taxon>
        <taxon>Selenomonadaceae</taxon>
        <taxon>Selenomonas</taxon>
    </lineage>
</organism>
<reference evidence="1 2" key="1">
    <citation type="submission" date="2010-08" db="EMBL/GenBank/DDBJ databases">
        <authorList>
            <person name="Weinstock G."/>
            <person name="Sodergren E."/>
            <person name="Clifton S."/>
            <person name="Fulton L."/>
            <person name="Fulton B."/>
            <person name="Courtney L."/>
            <person name="Fronick C."/>
            <person name="Harrison M."/>
            <person name="Strong C."/>
            <person name="Farmer C."/>
            <person name="Delahaunty K."/>
            <person name="Markovic C."/>
            <person name="Hall O."/>
            <person name="Minx P."/>
            <person name="Tomlinson C."/>
            <person name="Mitreva M."/>
            <person name="Hou S."/>
            <person name="Chen J."/>
            <person name="Wollam A."/>
            <person name="Pepin K.H."/>
            <person name="Johnson M."/>
            <person name="Bhonagiri V."/>
            <person name="Zhang X."/>
            <person name="Suruliraj S."/>
            <person name="Warren W."/>
            <person name="Chinwalla A."/>
            <person name="Mardis E.R."/>
            <person name="Wilson R.K."/>
        </authorList>
    </citation>
    <scope>NUCLEOTIDE SEQUENCE [LARGE SCALE GENOMIC DNA]</scope>
    <source>
        <strain evidence="1 2">F0399</strain>
    </source>
</reference>
<protein>
    <submittedName>
        <fullName evidence="1">Uncharacterized protein</fullName>
    </submittedName>
</protein>